<keyword evidence="2" id="KW-1185">Reference proteome</keyword>
<gene>
    <name evidence="1" type="ORF">Q3982_05045</name>
</gene>
<comment type="caution">
    <text evidence="1">The sequence shown here is derived from an EMBL/GenBank/DDBJ whole genome shotgun (WGS) entry which is preliminary data.</text>
</comment>
<sequence length="66" mass="7174">MDKIKSTAQAAAVVRAIKDALNQLIVQGRDNCYIVVACDSDLNALAAYLHDEIDKENIVNGKENEA</sequence>
<name>A0AA43U984_9ACTN</name>
<reference evidence="1" key="1">
    <citation type="submission" date="2023-07" db="EMBL/GenBank/DDBJ databases">
        <title>Between Cages and Wild: Unraveling the Impact of Captivity on Animal Microbiomes and Antimicrobial Resistance.</title>
        <authorList>
            <person name="Schmartz G.P."/>
            <person name="Rehner J."/>
            <person name="Schuff M.J."/>
            <person name="Becker S.L."/>
            <person name="Kravczyk M."/>
            <person name="Gurevich A."/>
            <person name="Francke R."/>
            <person name="Mueller R."/>
            <person name="Keller V."/>
            <person name="Keller A."/>
        </authorList>
    </citation>
    <scope>NUCLEOTIDE SEQUENCE</scope>
    <source>
        <strain evidence="1">S12M_St_49</strain>
    </source>
</reference>
<evidence type="ECO:0000313" key="1">
    <source>
        <dbReference type="EMBL" id="MDO4842025.1"/>
    </source>
</evidence>
<proteinExistence type="predicted"/>
<evidence type="ECO:0000313" key="2">
    <source>
        <dbReference type="Proteomes" id="UP001168575"/>
    </source>
</evidence>
<dbReference type="AlphaFoldDB" id="A0AA43U984"/>
<protein>
    <submittedName>
        <fullName evidence="1">Uncharacterized protein</fullName>
    </submittedName>
</protein>
<dbReference type="EMBL" id="JAUMVS010000079">
    <property type="protein sequence ID" value="MDO4842025.1"/>
    <property type="molecule type" value="Genomic_DNA"/>
</dbReference>
<organism evidence="1 2">
    <name type="scientific">Phoenicibacter congonensis</name>
    <dbReference type="NCBI Taxonomy" id="1944646"/>
    <lineage>
        <taxon>Bacteria</taxon>
        <taxon>Bacillati</taxon>
        <taxon>Actinomycetota</taxon>
        <taxon>Coriobacteriia</taxon>
        <taxon>Eggerthellales</taxon>
        <taxon>Eggerthellaceae</taxon>
        <taxon>Phoenicibacter</taxon>
    </lineage>
</organism>
<dbReference type="Proteomes" id="UP001168575">
    <property type="component" value="Unassembled WGS sequence"/>
</dbReference>
<accession>A0AA43U984</accession>